<gene>
    <name evidence="4" type="ORF">PCANC_20635</name>
</gene>
<sequence length="127" mass="13720">MAIILNFLVILLSFSNCIGNPISERRNTLERRYSGKATWFIPDTGACGDTNSESDYIVAMNQPQYNGGAPCHKTVSITNLANGRTVKAKVTDECPPCGYGSLDLSPSAFKALGNMDDGILPIAWQFA</sequence>
<keyword evidence="1 2" id="KW-0732">Signal</keyword>
<dbReference type="Proteomes" id="UP000235388">
    <property type="component" value="Unassembled WGS sequence"/>
</dbReference>
<evidence type="ECO:0000259" key="3">
    <source>
        <dbReference type="Pfam" id="PF03330"/>
    </source>
</evidence>
<dbReference type="STRING" id="200324.A0A2N5SDG9"/>
<dbReference type="OrthoDB" id="623670at2759"/>
<dbReference type="InterPro" id="IPR051477">
    <property type="entry name" value="Expansin_CellWall"/>
</dbReference>
<dbReference type="Pfam" id="PF03330">
    <property type="entry name" value="DPBB_1"/>
    <property type="match status" value="1"/>
</dbReference>
<dbReference type="PANTHER" id="PTHR31836">
    <property type="match status" value="1"/>
</dbReference>
<dbReference type="SUPFAM" id="SSF50685">
    <property type="entry name" value="Barwin-like endoglucanases"/>
    <property type="match status" value="1"/>
</dbReference>
<dbReference type="EMBL" id="PGCJ01001025">
    <property type="protein sequence ID" value="PLW11307.1"/>
    <property type="molecule type" value="Genomic_DNA"/>
</dbReference>
<keyword evidence="5" id="KW-1185">Reference proteome</keyword>
<name>A0A2N5SDG9_9BASI</name>
<dbReference type="AlphaFoldDB" id="A0A2N5SDG9"/>
<feature type="chain" id="PRO_5014911381" description="RlpA-like protein double-psi beta-barrel domain-containing protein" evidence="2">
    <location>
        <begin position="20"/>
        <end position="127"/>
    </location>
</feature>
<accession>A0A2N5SDG9</accession>
<evidence type="ECO:0000256" key="1">
    <source>
        <dbReference type="ARBA" id="ARBA00022729"/>
    </source>
</evidence>
<feature type="domain" description="RlpA-like protein double-psi beta-barrel" evidence="3">
    <location>
        <begin position="34"/>
        <end position="123"/>
    </location>
</feature>
<evidence type="ECO:0000256" key="2">
    <source>
        <dbReference type="SAM" id="SignalP"/>
    </source>
</evidence>
<dbReference type="InterPro" id="IPR009009">
    <property type="entry name" value="RlpA-like_DPBB"/>
</dbReference>
<feature type="signal peptide" evidence="2">
    <location>
        <begin position="1"/>
        <end position="19"/>
    </location>
</feature>
<dbReference type="CDD" id="cd22191">
    <property type="entry name" value="DPBB_RlpA_EXP_N-like"/>
    <property type="match status" value="1"/>
</dbReference>
<evidence type="ECO:0000313" key="5">
    <source>
        <dbReference type="Proteomes" id="UP000235388"/>
    </source>
</evidence>
<organism evidence="4 5">
    <name type="scientific">Puccinia coronata f. sp. avenae</name>
    <dbReference type="NCBI Taxonomy" id="200324"/>
    <lineage>
        <taxon>Eukaryota</taxon>
        <taxon>Fungi</taxon>
        <taxon>Dikarya</taxon>
        <taxon>Basidiomycota</taxon>
        <taxon>Pucciniomycotina</taxon>
        <taxon>Pucciniomycetes</taxon>
        <taxon>Pucciniales</taxon>
        <taxon>Pucciniaceae</taxon>
        <taxon>Puccinia</taxon>
    </lineage>
</organism>
<evidence type="ECO:0000313" key="4">
    <source>
        <dbReference type="EMBL" id="PLW11307.1"/>
    </source>
</evidence>
<reference evidence="4 5" key="1">
    <citation type="submission" date="2017-11" db="EMBL/GenBank/DDBJ databases">
        <title>De novo assembly and phasing of dikaryotic genomes from two isolates of Puccinia coronata f. sp. avenae, the causal agent of oat crown rust.</title>
        <authorList>
            <person name="Miller M.E."/>
            <person name="Zhang Y."/>
            <person name="Omidvar V."/>
            <person name="Sperschneider J."/>
            <person name="Schwessinger B."/>
            <person name="Raley C."/>
            <person name="Palmer J.M."/>
            <person name="Garnica D."/>
            <person name="Upadhyaya N."/>
            <person name="Rathjen J."/>
            <person name="Taylor J.M."/>
            <person name="Park R.F."/>
            <person name="Dodds P.N."/>
            <person name="Hirsch C.D."/>
            <person name="Kianian S.F."/>
            <person name="Figueroa M."/>
        </authorList>
    </citation>
    <scope>NUCLEOTIDE SEQUENCE [LARGE SCALE GENOMIC DNA]</scope>
    <source>
        <strain evidence="4">12NC29</strain>
    </source>
</reference>
<dbReference type="Gene3D" id="2.40.40.10">
    <property type="entry name" value="RlpA-like domain"/>
    <property type="match status" value="1"/>
</dbReference>
<proteinExistence type="predicted"/>
<dbReference type="InterPro" id="IPR036908">
    <property type="entry name" value="RlpA-like_sf"/>
</dbReference>
<comment type="caution">
    <text evidence="4">The sequence shown here is derived from an EMBL/GenBank/DDBJ whole genome shotgun (WGS) entry which is preliminary data.</text>
</comment>
<dbReference type="PANTHER" id="PTHR31836:SF25">
    <property type="entry name" value="RLPA-LIKE PROTEIN DOUBLE-PSI BETA-BARREL DOMAIN-CONTAINING PROTEIN"/>
    <property type="match status" value="1"/>
</dbReference>
<protein>
    <recommendedName>
        <fullName evidence="3">RlpA-like protein double-psi beta-barrel domain-containing protein</fullName>
    </recommendedName>
</protein>